<gene>
    <name evidence="2" type="ORF">FHK92_25500</name>
</gene>
<dbReference type="AlphaFoldDB" id="A0A7V8UGF2"/>
<name>A0A7V8UGF2_9PSED</name>
<accession>A0A7V8UGF2</accession>
<proteinExistence type="predicted"/>
<feature type="domain" description="4Fe-4S Wbl-type" evidence="1">
    <location>
        <begin position="12"/>
        <end position="38"/>
    </location>
</feature>
<organism evidence="2 3">
    <name type="scientific">Pseudomonas brassicacearum subsp. neoaurantiaca</name>
    <dbReference type="NCBI Taxonomy" id="494916"/>
    <lineage>
        <taxon>Bacteria</taxon>
        <taxon>Pseudomonadati</taxon>
        <taxon>Pseudomonadota</taxon>
        <taxon>Gammaproteobacteria</taxon>
        <taxon>Pseudomonadales</taxon>
        <taxon>Pseudomonadaceae</taxon>
        <taxon>Pseudomonas</taxon>
    </lineage>
</organism>
<dbReference type="Proteomes" id="UP000572407">
    <property type="component" value="Unassembled WGS sequence"/>
</dbReference>
<dbReference type="Pfam" id="PF02467">
    <property type="entry name" value="Whib"/>
    <property type="match status" value="1"/>
</dbReference>
<comment type="caution">
    <text evidence="2">The sequence shown here is derived from an EMBL/GenBank/DDBJ whole genome shotgun (WGS) entry which is preliminary data.</text>
</comment>
<protein>
    <recommendedName>
        <fullName evidence="1">4Fe-4S Wbl-type domain-containing protein</fullName>
    </recommendedName>
</protein>
<evidence type="ECO:0000313" key="2">
    <source>
        <dbReference type="EMBL" id="MBA1381105.1"/>
    </source>
</evidence>
<reference evidence="2 3" key="1">
    <citation type="submission" date="2019-06" db="EMBL/GenBank/DDBJ databases">
        <title>Analysis of the biodiversity of Brassica napus bacterial endophytes for the selection of potential efficient biofertilizers for rapeseed crops.</title>
        <authorList>
            <person name="Jimenez-Gomez A."/>
            <person name="Saati-Santamaria Z."/>
            <person name="Menendez E."/>
            <person name="Rivas R."/>
            <person name="Mateos P.F."/>
            <person name="Velazquez E."/>
            <person name="Garcia-Fraile P."/>
        </authorList>
    </citation>
    <scope>NUCLEOTIDE SEQUENCE [LARGE SCALE GENOMIC DNA]</scope>
    <source>
        <strain evidence="2 3">CDVBN10</strain>
    </source>
</reference>
<evidence type="ECO:0000259" key="1">
    <source>
        <dbReference type="Pfam" id="PF02467"/>
    </source>
</evidence>
<dbReference type="EMBL" id="VDLV01000055">
    <property type="protein sequence ID" value="MBA1381105.1"/>
    <property type="molecule type" value="Genomic_DNA"/>
</dbReference>
<dbReference type="RefSeq" id="WP_181290531.1">
    <property type="nucleotide sequence ID" value="NZ_VDLV01000055.1"/>
</dbReference>
<dbReference type="InterPro" id="IPR034768">
    <property type="entry name" value="4FE4S_WBL"/>
</dbReference>
<evidence type="ECO:0000313" key="3">
    <source>
        <dbReference type="Proteomes" id="UP000572407"/>
    </source>
</evidence>
<sequence length="54" mass="6298">MLRHKYSLTSFRCAPSCCARCPVLARCRRWALTQGKEWRVARSRDLLNFQGRAA</sequence>